<evidence type="ECO:0000256" key="1">
    <source>
        <dbReference type="SAM" id="MobiDB-lite"/>
    </source>
</evidence>
<dbReference type="RefSeq" id="XP_041151925.1">
    <property type="nucleotide sequence ID" value="XM_041299005.1"/>
</dbReference>
<organism evidence="2 3">
    <name type="scientific">Suillus plorans</name>
    <dbReference type="NCBI Taxonomy" id="116603"/>
    <lineage>
        <taxon>Eukaryota</taxon>
        <taxon>Fungi</taxon>
        <taxon>Dikarya</taxon>
        <taxon>Basidiomycota</taxon>
        <taxon>Agaricomycotina</taxon>
        <taxon>Agaricomycetes</taxon>
        <taxon>Agaricomycetidae</taxon>
        <taxon>Boletales</taxon>
        <taxon>Suillineae</taxon>
        <taxon>Suillaceae</taxon>
        <taxon>Suillus</taxon>
    </lineage>
</organism>
<evidence type="ECO:0000313" key="2">
    <source>
        <dbReference type="EMBL" id="KAG1784440.1"/>
    </source>
</evidence>
<proteinExistence type="predicted"/>
<dbReference type="OrthoDB" id="3261690at2759"/>
<evidence type="ECO:0000313" key="3">
    <source>
        <dbReference type="Proteomes" id="UP000719766"/>
    </source>
</evidence>
<protein>
    <submittedName>
        <fullName evidence="2">Uncharacterized protein</fullName>
    </submittedName>
</protein>
<feature type="region of interest" description="Disordered" evidence="1">
    <location>
        <begin position="291"/>
        <end position="312"/>
    </location>
</feature>
<sequence length="312" mass="35661">MNTGRTTFLRLPLQRTFDPESIARIYHQASINDVKASFDWSNVVPSKQLPNAARTHNRNRNTRNVDDVRDPERRVLDIEIRGVLVKPAVRLAGKDVDLHVLNGGDERDLNEAGDDPQDEPSVGQRVAKIYEQFIFDVIEQAPNRKSKREGSYLTIPVHRRMDLAQPELLQILELPFDQAQYCVCTPDQWKMHFDRIFPSSVQEARLSGQNFPSCSYYKSYIALASSVSVADLVKIRDVLRKEFDKLAWAPWTSTDRMWGTGAKTSRAWKVLPKEKKGGPMIAINPRRQNQRVSLRAFDQPSEDNVTDSGQED</sequence>
<dbReference type="AlphaFoldDB" id="A0A9P7D8T0"/>
<name>A0A9P7D8T0_9AGAM</name>
<accession>A0A9P7D8T0</accession>
<comment type="caution">
    <text evidence="2">The sequence shown here is derived from an EMBL/GenBank/DDBJ whole genome shotgun (WGS) entry which is preliminary data.</text>
</comment>
<feature type="compositionally biased region" description="Acidic residues" evidence="1">
    <location>
        <begin position="300"/>
        <end position="312"/>
    </location>
</feature>
<gene>
    <name evidence="2" type="ORF">HD556DRAFT_1251330</name>
</gene>
<reference evidence="2" key="1">
    <citation type="journal article" date="2020" name="New Phytol.">
        <title>Comparative genomics reveals dynamic genome evolution in host specialist ectomycorrhizal fungi.</title>
        <authorList>
            <person name="Lofgren L.A."/>
            <person name="Nguyen N.H."/>
            <person name="Vilgalys R."/>
            <person name="Ruytinx J."/>
            <person name="Liao H.L."/>
            <person name="Branco S."/>
            <person name="Kuo A."/>
            <person name="LaButti K."/>
            <person name="Lipzen A."/>
            <person name="Andreopoulos W."/>
            <person name="Pangilinan J."/>
            <person name="Riley R."/>
            <person name="Hundley H."/>
            <person name="Na H."/>
            <person name="Barry K."/>
            <person name="Grigoriev I.V."/>
            <person name="Stajich J.E."/>
            <person name="Kennedy P.G."/>
        </authorList>
    </citation>
    <scope>NUCLEOTIDE SEQUENCE</scope>
    <source>
        <strain evidence="2">S12</strain>
    </source>
</reference>
<dbReference type="Proteomes" id="UP000719766">
    <property type="component" value="Unassembled WGS sequence"/>
</dbReference>
<keyword evidence="3" id="KW-1185">Reference proteome</keyword>
<dbReference type="GeneID" id="64592769"/>
<dbReference type="EMBL" id="JABBWE010000146">
    <property type="protein sequence ID" value="KAG1784440.1"/>
    <property type="molecule type" value="Genomic_DNA"/>
</dbReference>